<keyword evidence="4" id="KW-1185">Reference proteome</keyword>
<keyword evidence="3" id="KW-0378">Hydrolase</keyword>
<evidence type="ECO:0000313" key="4">
    <source>
        <dbReference type="Proteomes" id="UP000298050"/>
    </source>
</evidence>
<sequence>MPSNPFPGVSEMRSQLLAVVMLVGLAVGLAACGGGGGGSSQTTAPPPEPNEPNQPNEPNEPNTQEVFSTLEPTLDDFRADDYVFILGDASGRLYTYTKGDATETEVRLVASFSKWLTSAVIMSLVNDGVLALSDNPQSYIPWWTNDPADPRSQITIEQLLSFTSGFSVTEDDDTCVRDEDMTLESCAMELYQIGITAAPGTEFNYGPAHLQIVAYIAEQAAGQRFADLFTMLVAQPLGMTNTNVLTDTDNPYISGGFRSTVADTERFIRAIMTGNFLAAQRDTWDADRTGPPVTLGNAPPGLTVGDLEWRYALGHWRECETADFDADCADTTVVSSPGALGWDPWIDYDNGYYAVVAWQAEGADILTLPGVASIELGYDLRPLIEEGLNSLR</sequence>
<dbReference type="PANTHER" id="PTHR43283:SF3">
    <property type="entry name" value="BETA-LACTAMASE FAMILY PROTEIN (AFU_ORTHOLOGUE AFUA_5G07500)"/>
    <property type="match status" value="1"/>
</dbReference>
<dbReference type="OrthoDB" id="9814204at2"/>
<gene>
    <name evidence="3" type="ORF">E4634_00590</name>
</gene>
<dbReference type="PANTHER" id="PTHR43283">
    <property type="entry name" value="BETA-LACTAMASE-RELATED"/>
    <property type="match status" value="1"/>
</dbReference>
<reference evidence="3 4" key="1">
    <citation type="submission" date="2019-04" db="EMBL/GenBank/DDBJ databases">
        <title>Taxonomy of novel Haliea sp. from mangrove soil of West Coast of India.</title>
        <authorList>
            <person name="Verma A."/>
            <person name="Kumar P."/>
            <person name="Krishnamurthi S."/>
        </authorList>
    </citation>
    <scope>NUCLEOTIDE SEQUENCE [LARGE SCALE GENOMIC DNA]</scope>
    <source>
        <strain evidence="3 4">SAOS-164</strain>
    </source>
</reference>
<dbReference type="InterPro" id="IPR001466">
    <property type="entry name" value="Beta-lactam-related"/>
</dbReference>
<evidence type="ECO:0000256" key="1">
    <source>
        <dbReference type="SAM" id="MobiDB-lite"/>
    </source>
</evidence>
<name>A0A4Z0M8P3_9GAMM</name>
<dbReference type="SUPFAM" id="SSF56601">
    <property type="entry name" value="beta-lactamase/transpeptidase-like"/>
    <property type="match status" value="1"/>
</dbReference>
<protein>
    <submittedName>
        <fullName evidence="3">Class C beta-lactamase-related serine hydrolase</fullName>
    </submittedName>
</protein>
<evidence type="ECO:0000313" key="3">
    <source>
        <dbReference type="EMBL" id="TGD76082.1"/>
    </source>
</evidence>
<dbReference type="InterPro" id="IPR012338">
    <property type="entry name" value="Beta-lactam/transpept-like"/>
</dbReference>
<dbReference type="AlphaFoldDB" id="A0A4Z0M8P3"/>
<feature type="region of interest" description="Disordered" evidence="1">
    <location>
        <begin position="35"/>
        <end position="64"/>
    </location>
</feature>
<accession>A0A4Z0M8P3</accession>
<dbReference type="EMBL" id="SRLE01000001">
    <property type="protein sequence ID" value="TGD76082.1"/>
    <property type="molecule type" value="Genomic_DNA"/>
</dbReference>
<feature type="compositionally biased region" description="Low complexity" evidence="1">
    <location>
        <begin position="53"/>
        <end position="64"/>
    </location>
</feature>
<dbReference type="Gene3D" id="3.40.710.10">
    <property type="entry name" value="DD-peptidase/beta-lactamase superfamily"/>
    <property type="match status" value="1"/>
</dbReference>
<proteinExistence type="predicted"/>
<organism evidence="3 4">
    <name type="scientific">Mangrovimicrobium sediminis</name>
    <dbReference type="NCBI Taxonomy" id="2562682"/>
    <lineage>
        <taxon>Bacteria</taxon>
        <taxon>Pseudomonadati</taxon>
        <taxon>Pseudomonadota</taxon>
        <taxon>Gammaproteobacteria</taxon>
        <taxon>Cellvibrionales</taxon>
        <taxon>Halieaceae</taxon>
        <taxon>Mangrovimicrobium</taxon>
    </lineage>
</organism>
<dbReference type="GO" id="GO:0016787">
    <property type="term" value="F:hydrolase activity"/>
    <property type="evidence" value="ECO:0007669"/>
    <property type="project" value="UniProtKB-KW"/>
</dbReference>
<evidence type="ECO:0000259" key="2">
    <source>
        <dbReference type="Pfam" id="PF00144"/>
    </source>
</evidence>
<dbReference type="InterPro" id="IPR050789">
    <property type="entry name" value="Diverse_Enzym_Activities"/>
</dbReference>
<comment type="caution">
    <text evidence="3">The sequence shown here is derived from an EMBL/GenBank/DDBJ whole genome shotgun (WGS) entry which is preliminary data.</text>
</comment>
<dbReference type="Pfam" id="PF00144">
    <property type="entry name" value="Beta-lactamase"/>
    <property type="match status" value="1"/>
</dbReference>
<dbReference type="Proteomes" id="UP000298050">
    <property type="component" value="Unassembled WGS sequence"/>
</dbReference>
<feature type="domain" description="Beta-lactamase-related" evidence="2">
    <location>
        <begin position="100"/>
        <end position="307"/>
    </location>
</feature>